<evidence type="ECO:0000313" key="4">
    <source>
        <dbReference type="EMBL" id="SKB48106.1"/>
    </source>
</evidence>
<evidence type="ECO:0000313" key="5">
    <source>
        <dbReference type="Proteomes" id="UP000189818"/>
    </source>
</evidence>
<evidence type="ECO:0000256" key="1">
    <source>
        <dbReference type="ARBA" id="ARBA00022801"/>
    </source>
</evidence>
<evidence type="ECO:0000256" key="2">
    <source>
        <dbReference type="SAM" id="SignalP"/>
    </source>
</evidence>
<dbReference type="InterPro" id="IPR049492">
    <property type="entry name" value="BD-FAE-like_dom"/>
</dbReference>
<name>A0A1T5BLI5_9SPHN</name>
<dbReference type="STRING" id="439228.SAMN06295920_103102"/>
<dbReference type="PANTHER" id="PTHR48081:SF33">
    <property type="entry name" value="KYNURENINE FORMAMIDASE"/>
    <property type="match status" value="1"/>
</dbReference>
<evidence type="ECO:0000259" key="3">
    <source>
        <dbReference type="Pfam" id="PF20434"/>
    </source>
</evidence>
<dbReference type="Pfam" id="PF20434">
    <property type="entry name" value="BD-FAE"/>
    <property type="match status" value="1"/>
</dbReference>
<dbReference type="Gene3D" id="3.40.50.1820">
    <property type="entry name" value="alpha/beta hydrolase"/>
    <property type="match status" value="1"/>
</dbReference>
<proteinExistence type="predicted"/>
<dbReference type="RefSeq" id="WP_079647442.1">
    <property type="nucleotide sequence ID" value="NZ_FUYM01000003.1"/>
</dbReference>
<dbReference type="OrthoDB" id="9771666at2"/>
<dbReference type="EMBL" id="FUYM01000003">
    <property type="protein sequence ID" value="SKB48106.1"/>
    <property type="molecule type" value="Genomic_DNA"/>
</dbReference>
<dbReference type="InterPro" id="IPR050300">
    <property type="entry name" value="GDXG_lipolytic_enzyme"/>
</dbReference>
<reference evidence="5" key="1">
    <citation type="submission" date="2017-02" db="EMBL/GenBank/DDBJ databases">
        <authorList>
            <person name="Varghese N."/>
            <person name="Submissions S."/>
        </authorList>
    </citation>
    <scope>NUCLEOTIDE SEQUENCE [LARGE SCALE GENOMIC DNA]</scope>
    <source>
        <strain evidence="5">UM2</strain>
    </source>
</reference>
<gene>
    <name evidence="4" type="ORF">SAMN06295920_103102</name>
</gene>
<dbReference type="GO" id="GO:0016787">
    <property type="term" value="F:hydrolase activity"/>
    <property type="evidence" value="ECO:0007669"/>
    <property type="project" value="UniProtKB-KW"/>
</dbReference>
<feature type="chain" id="PRO_5013115014" evidence="2">
    <location>
        <begin position="46"/>
        <end position="335"/>
    </location>
</feature>
<keyword evidence="5" id="KW-1185">Reference proteome</keyword>
<feature type="domain" description="BD-FAE-like" evidence="3">
    <location>
        <begin position="77"/>
        <end position="286"/>
    </location>
</feature>
<dbReference type="PANTHER" id="PTHR48081">
    <property type="entry name" value="AB HYDROLASE SUPERFAMILY PROTEIN C4A8.06C"/>
    <property type="match status" value="1"/>
</dbReference>
<keyword evidence="2" id="KW-0732">Signal</keyword>
<organism evidence="4 5">
    <name type="scientific">Rhizorhabdus histidinilytica</name>
    <dbReference type="NCBI Taxonomy" id="439228"/>
    <lineage>
        <taxon>Bacteria</taxon>
        <taxon>Pseudomonadati</taxon>
        <taxon>Pseudomonadota</taxon>
        <taxon>Alphaproteobacteria</taxon>
        <taxon>Sphingomonadales</taxon>
        <taxon>Sphingomonadaceae</taxon>
        <taxon>Rhizorhabdus</taxon>
    </lineage>
</organism>
<keyword evidence="1" id="KW-0378">Hydrolase</keyword>
<dbReference type="InterPro" id="IPR029058">
    <property type="entry name" value="AB_hydrolase_fold"/>
</dbReference>
<dbReference type="AlphaFoldDB" id="A0A1T5BLI5"/>
<dbReference type="Proteomes" id="UP000189818">
    <property type="component" value="Unassembled WGS sequence"/>
</dbReference>
<sequence length="335" mass="35655">MTITNLTAGHLFMQCRSAMRKNGLGFALSIALAPILAAPALPAHAAPRTAATAGIIRTTISSLDGHDVPATIYKAPGGKPAPVLIAVHGGGWRVGDAGMYKEWGPFLAAKGYTVVAIDYRLAKPGAGSWPGAAYDVLAAIAHVRSHAKELGIDPDRIAMIGDSAGAHLSALAALNPEGLLEKAAKDEAKFASHSARPEDYKVRAVVGLYGVYDLAAQWTTDNATRVLPGRISEIFMGRSVLDDRMAYIEASPISYLDSRHRSVAFLIVYGDRDDVVDPERQSRAFAAVARMAGNYTRSIVLPGAGHYWLTESPTAEHSWSAEAAPRILDFLSDIL</sequence>
<feature type="signal peptide" evidence="2">
    <location>
        <begin position="1"/>
        <end position="45"/>
    </location>
</feature>
<accession>A0A1T5BLI5</accession>
<protein>
    <submittedName>
        <fullName evidence="4">Acetyl esterase/lipase</fullName>
    </submittedName>
</protein>
<dbReference type="SUPFAM" id="SSF53474">
    <property type="entry name" value="alpha/beta-Hydrolases"/>
    <property type="match status" value="1"/>
</dbReference>